<dbReference type="InterPro" id="IPR036047">
    <property type="entry name" value="F-box-like_dom_sf"/>
</dbReference>
<dbReference type="eggNOG" id="ENOG502QV8T">
    <property type="taxonomic scope" value="Eukaryota"/>
</dbReference>
<evidence type="ECO:0000259" key="1">
    <source>
        <dbReference type="PROSITE" id="PS50181"/>
    </source>
</evidence>
<dbReference type="EMBL" id="CAEY01000030">
    <property type="status" value="NOT_ANNOTATED_CDS"/>
    <property type="molecule type" value="Genomic_DNA"/>
</dbReference>
<dbReference type="OMA" id="AFACVTM"/>
<organism evidence="2 3">
    <name type="scientific">Tetranychus urticae</name>
    <name type="common">Two-spotted spider mite</name>
    <dbReference type="NCBI Taxonomy" id="32264"/>
    <lineage>
        <taxon>Eukaryota</taxon>
        <taxon>Metazoa</taxon>
        <taxon>Ecdysozoa</taxon>
        <taxon>Arthropoda</taxon>
        <taxon>Chelicerata</taxon>
        <taxon>Arachnida</taxon>
        <taxon>Acari</taxon>
        <taxon>Acariformes</taxon>
        <taxon>Trombidiformes</taxon>
        <taxon>Prostigmata</taxon>
        <taxon>Eleutherengona</taxon>
        <taxon>Raphignathae</taxon>
        <taxon>Tetranychoidea</taxon>
        <taxon>Tetranychidae</taxon>
        <taxon>Tetranychus</taxon>
    </lineage>
</organism>
<dbReference type="InterPro" id="IPR038946">
    <property type="entry name" value="FBXO47"/>
</dbReference>
<dbReference type="Pfam" id="PF24467">
    <property type="entry name" value="ARM_FBXO47"/>
    <property type="match status" value="1"/>
</dbReference>
<dbReference type="SUPFAM" id="SSF81383">
    <property type="entry name" value="F-box domain"/>
    <property type="match status" value="1"/>
</dbReference>
<reference evidence="3" key="1">
    <citation type="submission" date="2011-08" db="EMBL/GenBank/DDBJ databases">
        <authorList>
            <person name="Rombauts S."/>
        </authorList>
    </citation>
    <scope>NUCLEOTIDE SEQUENCE</scope>
    <source>
        <strain evidence="3">London</strain>
    </source>
</reference>
<dbReference type="Proteomes" id="UP000015104">
    <property type="component" value="Unassembled WGS sequence"/>
</dbReference>
<evidence type="ECO:0000313" key="2">
    <source>
        <dbReference type="EnsemblMetazoa" id="tetur10g01480.1"/>
    </source>
</evidence>
<dbReference type="InterPro" id="IPR056622">
    <property type="entry name" value="ARM_FBXO47"/>
</dbReference>
<dbReference type="STRING" id="32264.T1KF14"/>
<keyword evidence="3" id="KW-1185">Reference proteome</keyword>
<accession>T1KF14</accession>
<name>T1KF14_TETUR</name>
<dbReference type="KEGG" id="tut:107363643"/>
<dbReference type="SMART" id="SM00256">
    <property type="entry name" value="FBOX"/>
    <property type="match status" value="1"/>
</dbReference>
<dbReference type="Pfam" id="PF00646">
    <property type="entry name" value="F-box"/>
    <property type="match status" value="1"/>
</dbReference>
<protein>
    <recommendedName>
        <fullName evidence="1">F-box domain-containing protein</fullName>
    </recommendedName>
</protein>
<dbReference type="PANTHER" id="PTHR34098:SF1">
    <property type="entry name" value="F-BOX ONLY PROTEIN 47"/>
    <property type="match status" value="1"/>
</dbReference>
<evidence type="ECO:0000313" key="3">
    <source>
        <dbReference type="Proteomes" id="UP000015104"/>
    </source>
</evidence>
<dbReference type="OrthoDB" id="6346810at2759"/>
<proteinExistence type="predicted"/>
<dbReference type="PROSITE" id="PS50181">
    <property type="entry name" value="FBOX"/>
    <property type="match status" value="1"/>
</dbReference>
<dbReference type="EnsemblMetazoa" id="tetur10g01480.1">
    <property type="protein sequence ID" value="tetur10g01480.1"/>
    <property type="gene ID" value="tetur10g01480"/>
</dbReference>
<feature type="domain" description="F-box" evidence="1">
    <location>
        <begin position="23"/>
        <end position="74"/>
    </location>
</feature>
<dbReference type="InterPro" id="IPR001810">
    <property type="entry name" value="F-box_dom"/>
</dbReference>
<reference evidence="2" key="2">
    <citation type="submission" date="2015-06" db="UniProtKB">
        <authorList>
            <consortium name="EnsemblMetazoa"/>
        </authorList>
    </citation>
    <scope>IDENTIFICATION</scope>
</reference>
<gene>
    <name evidence="2" type="primary">107363643</name>
</gene>
<sequence>MADNFVKKLKTCTFTCRPRSQKTTTLFNCPTEVINKVFDYLDLPSLSRLAFTSKSLRDLIHNYYIKPQNGYRRLLSNHFNCKDFLNPGDQDERAKSDHISFFENLGLLFKRLTCLYPTDERLGLMVTFMHRVTQGLPNHKTTKQKNYNASFVLKCFGTFLHTIIIGWEENECIKVFQFLETTFELEQVVSDVIDSMPGESNGCEYFVRCFYRYICLDRLRRPEDKRFWISMIISKYTNDCKSGSDAFSIMARLLIIFFGPLVLDEELGTPMIAWTELTFRFFTKELHLLGQYIQYFNQLWSDEKIFHLISFITKFPDPWSPENIGSLFYLCGEKIVKARLWHHFVNGEIMPAANVIIYQALVCQKVNGMINNNILDMIEECLSSNVSTELKQEFITALPQAFTDAYAEMDILVDDEDERDSKDLLDIVSSMGSFIFLLIYRHYSSLICPTDLVIRQLTY</sequence>
<dbReference type="HOGENOM" id="CLU_048746_0_0_1"/>
<dbReference type="AlphaFoldDB" id="T1KF14"/>
<dbReference type="PANTHER" id="PTHR34098">
    <property type="entry name" value="F-BOX ONLY PROTEIN 47"/>
    <property type="match status" value="1"/>
</dbReference>